<sequence length="136" mass="15449">MAVEMQFPQLNIYDDSTLVIKQLTGEFEGKKPELVPFWRHAGELMTQISEASLHYVPRSKNGPAEALAGIAASLAQFDERPSQVPICERWVSPPPIEEEIEEELTEEIEEYVPILASQNTTEDWREPITNFLRHGA</sequence>
<evidence type="ECO:0000313" key="2">
    <source>
        <dbReference type="EMBL" id="KAG9447746.1"/>
    </source>
</evidence>
<dbReference type="InterPro" id="IPR012337">
    <property type="entry name" value="RNaseH-like_sf"/>
</dbReference>
<reference evidence="2 3" key="1">
    <citation type="submission" date="2021-07" db="EMBL/GenBank/DDBJ databases">
        <title>The Aristolochia fimbriata genome: insights into angiosperm evolution, floral development and chemical biosynthesis.</title>
        <authorList>
            <person name="Jiao Y."/>
        </authorList>
    </citation>
    <scope>NUCLEOTIDE SEQUENCE [LARGE SCALE GENOMIC DNA]</scope>
    <source>
        <strain evidence="2">IBCAS-2021</strain>
        <tissue evidence="2">Leaf</tissue>
    </source>
</reference>
<comment type="caution">
    <text evidence="2">The sequence shown here is derived from an EMBL/GenBank/DDBJ whole genome shotgun (WGS) entry which is preliminary data.</text>
</comment>
<evidence type="ECO:0000259" key="1">
    <source>
        <dbReference type="Pfam" id="PF13456"/>
    </source>
</evidence>
<dbReference type="SUPFAM" id="SSF53098">
    <property type="entry name" value="Ribonuclease H-like"/>
    <property type="match status" value="1"/>
</dbReference>
<gene>
    <name evidence="2" type="ORF">H6P81_013874</name>
</gene>
<name>A0AAV7EIR6_ARIFI</name>
<dbReference type="PANTHER" id="PTHR48475:SF1">
    <property type="entry name" value="RNASE H TYPE-1 DOMAIN-CONTAINING PROTEIN"/>
    <property type="match status" value="1"/>
</dbReference>
<dbReference type="EMBL" id="JAINDJ010000005">
    <property type="protein sequence ID" value="KAG9447746.1"/>
    <property type="molecule type" value="Genomic_DNA"/>
</dbReference>
<dbReference type="Gene3D" id="3.30.420.10">
    <property type="entry name" value="Ribonuclease H-like superfamily/Ribonuclease H"/>
    <property type="match status" value="1"/>
</dbReference>
<dbReference type="AlphaFoldDB" id="A0AAV7EIR6"/>
<dbReference type="GO" id="GO:0003676">
    <property type="term" value="F:nucleic acid binding"/>
    <property type="evidence" value="ECO:0007669"/>
    <property type="project" value="InterPro"/>
</dbReference>
<organism evidence="2 3">
    <name type="scientific">Aristolochia fimbriata</name>
    <name type="common">White veined hardy Dutchman's pipe vine</name>
    <dbReference type="NCBI Taxonomy" id="158543"/>
    <lineage>
        <taxon>Eukaryota</taxon>
        <taxon>Viridiplantae</taxon>
        <taxon>Streptophyta</taxon>
        <taxon>Embryophyta</taxon>
        <taxon>Tracheophyta</taxon>
        <taxon>Spermatophyta</taxon>
        <taxon>Magnoliopsida</taxon>
        <taxon>Magnoliidae</taxon>
        <taxon>Piperales</taxon>
        <taxon>Aristolochiaceae</taxon>
        <taxon>Aristolochia</taxon>
    </lineage>
</organism>
<dbReference type="Proteomes" id="UP000825729">
    <property type="component" value="Unassembled WGS sequence"/>
</dbReference>
<protein>
    <recommendedName>
        <fullName evidence="1">RNase H type-1 domain-containing protein</fullName>
    </recommendedName>
</protein>
<accession>A0AAV7EIR6</accession>
<proteinExistence type="predicted"/>
<feature type="domain" description="RNase H type-1" evidence="1">
    <location>
        <begin position="2"/>
        <end position="68"/>
    </location>
</feature>
<dbReference type="GO" id="GO:0004523">
    <property type="term" value="F:RNA-DNA hybrid ribonuclease activity"/>
    <property type="evidence" value="ECO:0007669"/>
    <property type="project" value="InterPro"/>
</dbReference>
<dbReference type="InterPro" id="IPR002156">
    <property type="entry name" value="RNaseH_domain"/>
</dbReference>
<dbReference type="InterPro" id="IPR036397">
    <property type="entry name" value="RNaseH_sf"/>
</dbReference>
<dbReference type="PANTHER" id="PTHR48475">
    <property type="entry name" value="RIBONUCLEASE H"/>
    <property type="match status" value="1"/>
</dbReference>
<keyword evidence="3" id="KW-1185">Reference proteome</keyword>
<evidence type="ECO:0000313" key="3">
    <source>
        <dbReference type="Proteomes" id="UP000825729"/>
    </source>
</evidence>
<dbReference type="Pfam" id="PF13456">
    <property type="entry name" value="RVT_3"/>
    <property type="match status" value="1"/>
</dbReference>